<protein>
    <submittedName>
        <fullName evidence="1">Uncharacterized protein</fullName>
    </submittedName>
</protein>
<reference evidence="1" key="1">
    <citation type="journal article" date="2015" name="Nature">
        <title>Complex archaea that bridge the gap between prokaryotes and eukaryotes.</title>
        <authorList>
            <person name="Spang A."/>
            <person name="Saw J.H."/>
            <person name="Jorgensen S.L."/>
            <person name="Zaremba-Niedzwiedzka K."/>
            <person name="Martijn J."/>
            <person name="Lind A.E."/>
            <person name="van Eijk R."/>
            <person name="Schleper C."/>
            <person name="Guy L."/>
            <person name="Ettema T.J."/>
        </authorList>
    </citation>
    <scope>NUCLEOTIDE SEQUENCE</scope>
</reference>
<dbReference type="EMBL" id="LAZR01035624">
    <property type="protein sequence ID" value="KKL27024.1"/>
    <property type="molecule type" value="Genomic_DNA"/>
</dbReference>
<organism evidence="1">
    <name type="scientific">marine sediment metagenome</name>
    <dbReference type="NCBI Taxonomy" id="412755"/>
    <lineage>
        <taxon>unclassified sequences</taxon>
        <taxon>metagenomes</taxon>
        <taxon>ecological metagenomes</taxon>
    </lineage>
</organism>
<name>A0A0F9BYR3_9ZZZZ</name>
<dbReference type="SUPFAM" id="SSF50475">
    <property type="entry name" value="FMN-binding split barrel"/>
    <property type="match status" value="1"/>
</dbReference>
<accession>A0A0F9BYR3</accession>
<proteinExistence type="predicted"/>
<dbReference type="Gene3D" id="2.30.110.10">
    <property type="entry name" value="Electron Transport, Fmn-binding Protein, Chain A"/>
    <property type="match status" value="1"/>
</dbReference>
<comment type="caution">
    <text evidence="1">The sequence shown here is derived from an EMBL/GenBank/DDBJ whole genome shotgun (WGS) entry which is preliminary data.</text>
</comment>
<sequence>MFNPALSCRFHGSVYVLLWVCPQNRVGPHRYDTACPARDLYRLKCRVGHLMDTVAVSHLDCAMGYTFDPHALLSEPLMANLCTSGNEGPRNAPVWFLWEDEAIWMLGSKNGSSVSRLKADPRCAVEIVHFDNEAGILLHLGLRGRASIEQMNAMRFRRLLAKYLGPDEKCWNPWFIQNVAAIDDQDGRLIKLTPATTYTNNVSYFRTGPALAWPSKE</sequence>
<dbReference type="AlphaFoldDB" id="A0A0F9BYR3"/>
<gene>
    <name evidence="1" type="ORF">LCGC14_2389330</name>
</gene>
<evidence type="ECO:0000313" key="1">
    <source>
        <dbReference type="EMBL" id="KKL27024.1"/>
    </source>
</evidence>
<dbReference type="InterPro" id="IPR012349">
    <property type="entry name" value="Split_barrel_FMN-bd"/>
</dbReference>